<evidence type="ECO:0000313" key="2">
    <source>
        <dbReference type="EMBL" id="KAF2823829.1"/>
    </source>
</evidence>
<dbReference type="AlphaFoldDB" id="A0A6A6ZT97"/>
<dbReference type="Proteomes" id="UP000799424">
    <property type="component" value="Unassembled WGS sequence"/>
</dbReference>
<feature type="compositionally biased region" description="Basic and acidic residues" evidence="1">
    <location>
        <begin position="1"/>
        <end position="11"/>
    </location>
</feature>
<keyword evidence="3" id="KW-1185">Reference proteome</keyword>
<feature type="compositionally biased region" description="Polar residues" evidence="1">
    <location>
        <begin position="12"/>
        <end position="23"/>
    </location>
</feature>
<evidence type="ECO:0000256" key="1">
    <source>
        <dbReference type="SAM" id="MobiDB-lite"/>
    </source>
</evidence>
<accession>A0A6A6ZT97</accession>
<protein>
    <submittedName>
        <fullName evidence="2">Uncharacterized protein</fullName>
    </submittedName>
</protein>
<organism evidence="2 3">
    <name type="scientific">Ophiobolus disseminans</name>
    <dbReference type="NCBI Taxonomy" id="1469910"/>
    <lineage>
        <taxon>Eukaryota</taxon>
        <taxon>Fungi</taxon>
        <taxon>Dikarya</taxon>
        <taxon>Ascomycota</taxon>
        <taxon>Pezizomycotina</taxon>
        <taxon>Dothideomycetes</taxon>
        <taxon>Pleosporomycetidae</taxon>
        <taxon>Pleosporales</taxon>
        <taxon>Pleosporineae</taxon>
        <taxon>Phaeosphaeriaceae</taxon>
        <taxon>Ophiobolus</taxon>
    </lineage>
</organism>
<reference evidence="2" key="1">
    <citation type="journal article" date="2020" name="Stud. Mycol.">
        <title>101 Dothideomycetes genomes: a test case for predicting lifestyles and emergence of pathogens.</title>
        <authorList>
            <person name="Haridas S."/>
            <person name="Albert R."/>
            <person name="Binder M."/>
            <person name="Bloem J."/>
            <person name="Labutti K."/>
            <person name="Salamov A."/>
            <person name="Andreopoulos B."/>
            <person name="Baker S."/>
            <person name="Barry K."/>
            <person name="Bills G."/>
            <person name="Bluhm B."/>
            <person name="Cannon C."/>
            <person name="Castanera R."/>
            <person name="Culley D."/>
            <person name="Daum C."/>
            <person name="Ezra D."/>
            <person name="Gonzalez J."/>
            <person name="Henrissat B."/>
            <person name="Kuo A."/>
            <person name="Liang C."/>
            <person name="Lipzen A."/>
            <person name="Lutzoni F."/>
            <person name="Magnuson J."/>
            <person name="Mondo S."/>
            <person name="Nolan M."/>
            <person name="Ohm R."/>
            <person name="Pangilinan J."/>
            <person name="Park H.-J."/>
            <person name="Ramirez L."/>
            <person name="Alfaro M."/>
            <person name="Sun H."/>
            <person name="Tritt A."/>
            <person name="Yoshinaga Y."/>
            <person name="Zwiers L.-H."/>
            <person name="Turgeon B."/>
            <person name="Goodwin S."/>
            <person name="Spatafora J."/>
            <person name="Crous P."/>
            <person name="Grigoriev I."/>
        </authorList>
    </citation>
    <scope>NUCLEOTIDE SEQUENCE</scope>
    <source>
        <strain evidence="2">CBS 113818</strain>
    </source>
</reference>
<name>A0A6A6ZT97_9PLEO</name>
<feature type="compositionally biased region" description="Acidic residues" evidence="1">
    <location>
        <begin position="179"/>
        <end position="192"/>
    </location>
</feature>
<feature type="region of interest" description="Disordered" evidence="1">
    <location>
        <begin position="1"/>
        <end position="192"/>
    </location>
</feature>
<feature type="compositionally biased region" description="Low complexity" evidence="1">
    <location>
        <begin position="93"/>
        <end position="124"/>
    </location>
</feature>
<proteinExistence type="predicted"/>
<evidence type="ECO:0000313" key="3">
    <source>
        <dbReference type="Proteomes" id="UP000799424"/>
    </source>
</evidence>
<feature type="compositionally biased region" description="Polar residues" evidence="1">
    <location>
        <begin position="43"/>
        <end position="57"/>
    </location>
</feature>
<sequence length="192" mass="19626">MSDDGQRDTRTQTHAGSSNTTRRPASFNGHAGGSFGSFPPTAAGSSGYNSSQLQPKTPSRAGSRPGAAIVTRSPQPNLFARTSPMPNIFGRRPAASSSNANAIASVPSTASNSPAAGAASNPGAKIFDGSSPTPNLFGRATTPPTGNGRNALFLPSSQPNSPAGPTGIYGRAPRNVDQEMPDTDVESWDVWS</sequence>
<dbReference type="EMBL" id="MU006231">
    <property type="protein sequence ID" value="KAF2823829.1"/>
    <property type="molecule type" value="Genomic_DNA"/>
</dbReference>
<gene>
    <name evidence="2" type="ORF">CC86DRAFT_408849</name>
</gene>